<organism evidence="3 4">
    <name type="scientific">Micromonospora marina</name>
    <dbReference type="NCBI Taxonomy" id="307120"/>
    <lineage>
        <taxon>Bacteria</taxon>
        <taxon>Bacillati</taxon>
        <taxon>Actinomycetota</taxon>
        <taxon>Actinomycetes</taxon>
        <taxon>Micromonosporales</taxon>
        <taxon>Micromonosporaceae</taxon>
        <taxon>Micromonospora</taxon>
    </lineage>
</organism>
<dbReference type="AlphaFoldDB" id="A0A1C4VYI9"/>
<keyword evidence="3" id="KW-0808">Transferase</keyword>
<accession>A0A1C4VYI9</accession>
<evidence type="ECO:0000313" key="3">
    <source>
        <dbReference type="EMBL" id="SCE89074.1"/>
    </source>
</evidence>
<dbReference type="Gene3D" id="3.40.630.30">
    <property type="match status" value="1"/>
</dbReference>
<dbReference type="PROSITE" id="PS51186">
    <property type="entry name" value="GNAT"/>
    <property type="match status" value="1"/>
</dbReference>
<feature type="domain" description="N-acetyltransferase" evidence="2">
    <location>
        <begin position="13"/>
        <end position="179"/>
    </location>
</feature>
<evidence type="ECO:0000259" key="2">
    <source>
        <dbReference type="PROSITE" id="PS51186"/>
    </source>
</evidence>
<dbReference type="InterPro" id="IPR000182">
    <property type="entry name" value="GNAT_dom"/>
</dbReference>
<reference evidence="4" key="1">
    <citation type="submission" date="2016-06" db="EMBL/GenBank/DDBJ databases">
        <authorList>
            <person name="Varghese N."/>
        </authorList>
    </citation>
    <scope>NUCLEOTIDE SEQUENCE [LARGE SCALE GENOMIC DNA]</scope>
    <source>
        <strain evidence="4">DSM 45555</strain>
    </source>
</reference>
<dbReference type="EMBL" id="FMCV01000004">
    <property type="protein sequence ID" value="SCE89074.1"/>
    <property type="molecule type" value="Genomic_DNA"/>
</dbReference>
<gene>
    <name evidence="3" type="ORF">GA0070215_104104</name>
</gene>
<dbReference type="SUPFAM" id="SSF55729">
    <property type="entry name" value="Acyl-CoA N-acyltransferases (Nat)"/>
    <property type="match status" value="1"/>
</dbReference>
<proteinExistence type="predicted"/>
<keyword evidence="4" id="KW-1185">Reference proteome</keyword>
<dbReference type="Pfam" id="PF13302">
    <property type="entry name" value="Acetyltransf_3"/>
    <property type="match status" value="1"/>
</dbReference>
<dbReference type="InterPro" id="IPR051531">
    <property type="entry name" value="N-acetyltransferase"/>
</dbReference>
<evidence type="ECO:0000256" key="1">
    <source>
        <dbReference type="SAM" id="MobiDB-lite"/>
    </source>
</evidence>
<feature type="region of interest" description="Disordered" evidence="1">
    <location>
        <begin position="188"/>
        <end position="251"/>
    </location>
</feature>
<dbReference type="Proteomes" id="UP000198551">
    <property type="component" value="Unassembled WGS sequence"/>
</dbReference>
<protein>
    <submittedName>
        <fullName evidence="3">Protein N-acetyltransferase, RimJ/RimL family</fullName>
    </submittedName>
</protein>
<name>A0A1C4VYI9_9ACTN</name>
<dbReference type="GO" id="GO:0016747">
    <property type="term" value="F:acyltransferase activity, transferring groups other than amino-acyl groups"/>
    <property type="evidence" value="ECO:0007669"/>
    <property type="project" value="InterPro"/>
</dbReference>
<evidence type="ECO:0000313" key="4">
    <source>
        <dbReference type="Proteomes" id="UP000198551"/>
    </source>
</evidence>
<dbReference type="PANTHER" id="PTHR43792:SF1">
    <property type="entry name" value="N-ACETYLTRANSFERASE DOMAIN-CONTAINING PROTEIN"/>
    <property type="match status" value="1"/>
</dbReference>
<sequence>MAHPAYPLRTPRLLLRPVTLGDLDDVHAWQHRPDVVRWMAGAAPRTRVESLASVTAMAGEDALRAEGDCLTLAVVSDTRVIGAVELVWRSAADRTAELGYVFHPGHGGRGLATEAAGALLDWGFGEFGLHRVIARCHADNEPSARLMARLGMRREARHVRSYRFRGGWADQLVYAVLADEWRRAQDGLTGSRASSTVSGRAFMSPRTRRRPGSRPWSAARAGCRTRSSRRGAGGGTASGSAPSRSRASPGR</sequence>
<feature type="compositionally biased region" description="Low complexity" evidence="1">
    <location>
        <begin position="238"/>
        <end position="251"/>
    </location>
</feature>
<dbReference type="PANTHER" id="PTHR43792">
    <property type="entry name" value="GNAT FAMILY, PUTATIVE (AFU_ORTHOLOGUE AFUA_3G00765)-RELATED-RELATED"/>
    <property type="match status" value="1"/>
</dbReference>
<feature type="compositionally biased region" description="Low complexity" evidence="1">
    <location>
        <begin position="213"/>
        <end position="225"/>
    </location>
</feature>
<dbReference type="InterPro" id="IPR016181">
    <property type="entry name" value="Acyl_CoA_acyltransferase"/>
</dbReference>